<dbReference type="PANTHER" id="PTHR32343">
    <property type="entry name" value="SERINE/ARGININE-RICH SPLICING FACTOR"/>
    <property type="match status" value="1"/>
</dbReference>
<dbReference type="Proteomes" id="UP000695000">
    <property type="component" value="Unplaced"/>
</dbReference>
<accession>A0ABM1MMM2</accession>
<dbReference type="RefSeq" id="XP_017775822.1">
    <property type="nucleotide sequence ID" value="XM_017920333.1"/>
</dbReference>
<dbReference type="SMART" id="SM00360">
    <property type="entry name" value="RRM"/>
    <property type="match status" value="2"/>
</dbReference>
<proteinExistence type="predicted"/>
<evidence type="ECO:0000259" key="4">
    <source>
        <dbReference type="PROSITE" id="PS50102"/>
    </source>
</evidence>
<reference evidence="6" key="1">
    <citation type="submission" date="2025-08" db="UniProtKB">
        <authorList>
            <consortium name="RefSeq"/>
        </authorList>
    </citation>
    <scope>IDENTIFICATION</scope>
    <source>
        <tissue evidence="6">Whole Larva</tissue>
    </source>
</reference>
<dbReference type="SUPFAM" id="SSF54928">
    <property type="entry name" value="RNA-binding domain, RBD"/>
    <property type="match status" value="2"/>
</dbReference>
<dbReference type="PANTHER" id="PTHR32343:SF22">
    <property type="entry name" value="LD29830P"/>
    <property type="match status" value="1"/>
</dbReference>
<evidence type="ECO:0000256" key="2">
    <source>
        <dbReference type="PROSITE-ProRule" id="PRU00176"/>
    </source>
</evidence>
<dbReference type="Gene3D" id="3.30.70.330">
    <property type="match status" value="2"/>
</dbReference>
<keyword evidence="5" id="KW-1185">Reference proteome</keyword>
<dbReference type="InterPro" id="IPR000504">
    <property type="entry name" value="RRM_dom"/>
</dbReference>
<feature type="domain" description="RRM" evidence="4">
    <location>
        <begin position="43"/>
        <end position="118"/>
    </location>
</feature>
<evidence type="ECO:0000313" key="6">
    <source>
        <dbReference type="RefSeq" id="XP_017775822.1"/>
    </source>
</evidence>
<dbReference type="GeneID" id="108562125"/>
<protein>
    <submittedName>
        <fullName evidence="6">Polyadenylate-binding protein-interacting protein 9-like</fullName>
    </submittedName>
</protein>
<evidence type="ECO:0000256" key="1">
    <source>
        <dbReference type="ARBA" id="ARBA00022884"/>
    </source>
</evidence>
<feature type="region of interest" description="Disordered" evidence="3">
    <location>
        <begin position="231"/>
        <end position="281"/>
    </location>
</feature>
<dbReference type="InterPro" id="IPR012677">
    <property type="entry name" value="Nucleotide-bd_a/b_plait_sf"/>
</dbReference>
<feature type="compositionally biased region" description="Polar residues" evidence="3">
    <location>
        <begin position="231"/>
        <end position="240"/>
    </location>
</feature>
<dbReference type="PROSITE" id="PS50102">
    <property type="entry name" value="RRM"/>
    <property type="match status" value="2"/>
</dbReference>
<name>A0ABM1MMM2_NICVS</name>
<dbReference type="InterPro" id="IPR035979">
    <property type="entry name" value="RBD_domain_sf"/>
</dbReference>
<evidence type="ECO:0000256" key="3">
    <source>
        <dbReference type="SAM" id="MobiDB-lite"/>
    </source>
</evidence>
<feature type="compositionally biased region" description="Acidic residues" evidence="3">
    <location>
        <begin position="250"/>
        <end position="280"/>
    </location>
</feature>
<keyword evidence="1 2" id="KW-0694">RNA-binding</keyword>
<dbReference type="Pfam" id="PF00076">
    <property type="entry name" value="RRM_1"/>
    <property type="match status" value="2"/>
</dbReference>
<organism evidence="5 6">
    <name type="scientific">Nicrophorus vespilloides</name>
    <name type="common">Boreal carrion beetle</name>
    <dbReference type="NCBI Taxonomy" id="110193"/>
    <lineage>
        <taxon>Eukaryota</taxon>
        <taxon>Metazoa</taxon>
        <taxon>Ecdysozoa</taxon>
        <taxon>Arthropoda</taxon>
        <taxon>Hexapoda</taxon>
        <taxon>Insecta</taxon>
        <taxon>Pterygota</taxon>
        <taxon>Neoptera</taxon>
        <taxon>Endopterygota</taxon>
        <taxon>Coleoptera</taxon>
        <taxon>Polyphaga</taxon>
        <taxon>Staphyliniformia</taxon>
        <taxon>Silphidae</taxon>
        <taxon>Nicrophorinae</taxon>
        <taxon>Nicrophorus</taxon>
    </lineage>
</organism>
<evidence type="ECO:0000313" key="5">
    <source>
        <dbReference type="Proteomes" id="UP000695000"/>
    </source>
</evidence>
<sequence>MDLNTENISNLISEMEDEQVDKDIEPLSNSDKLLIAKAKAFNSSIFVGNLDHSVTKQELNELFCRCGCIKKIKIPKVNGLPKGHAFIEFLVEHSIYEATTLDGTYLGDKPIEVSPRNMDRHGSKIHETAMEVQIIDENCKPSTSMSIDDKEETRNNCIYVSNLDPKVTKIDLGEHFFKCGFIENISIPVCETTGLPEGHAYINFYEENSVFTATCMDGTYLYDKPIQVHSNTPANTSNDHYTNDFGPFPEVEDSNQEDEQEKESEDSSSIDAEMTEEELAEWQRSEAVMRVRRWRITSKPY</sequence>
<gene>
    <name evidence="6" type="primary">LOC108562125</name>
</gene>
<feature type="domain" description="RRM" evidence="4">
    <location>
        <begin position="156"/>
        <end position="233"/>
    </location>
</feature>